<feature type="chain" id="PRO_5007852497" evidence="1">
    <location>
        <begin position="22"/>
        <end position="149"/>
    </location>
</feature>
<reference evidence="2 3" key="1">
    <citation type="submission" date="2016-03" db="EMBL/GenBank/DDBJ databases">
        <title>EvidentialGene: Evidence-directed Construction of Genes on Genomes.</title>
        <authorList>
            <person name="Gilbert D.G."/>
            <person name="Choi J.-H."/>
            <person name="Mockaitis K."/>
            <person name="Colbourne J."/>
            <person name="Pfrender M."/>
        </authorList>
    </citation>
    <scope>NUCLEOTIDE SEQUENCE [LARGE SCALE GENOMIC DNA]</scope>
    <source>
        <strain evidence="2 3">Xinb3</strain>
        <tissue evidence="2">Complete organism</tissue>
    </source>
</reference>
<sequence length="149" mass="16728">MTMAVKIIVPLLLIVLPFVVASNSDSADTWRCGIFFAGNPGTPPRAKIFILPKKFPADCNAPRVDTYNGTCYEVMRKGLKEWNFENPSRIRKQSGHTIGDDLCGPIPRDIKAPGLEMGFYFAYCGSDWIDTGLRKPERLCCRQRKQVPC</sequence>
<keyword evidence="1" id="KW-0732">Signal</keyword>
<accession>A0A164Q7A4</accession>
<protein>
    <submittedName>
        <fullName evidence="2">Uncharacterized protein</fullName>
    </submittedName>
</protein>
<feature type="signal peptide" evidence="1">
    <location>
        <begin position="1"/>
        <end position="21"/>
    </location>
</feature>
<keyword evidence="3" id="KW-1185">Reference proteome</keyword>
<name>A0A164Q7A4_9CRUS</name>
<dbReference type="AlphaFoldDB" id="A0A164Q7A4"/>
<gene>
    <name evidence="2" type="ORF">APZ42_028590</name>
</gene>
<proteinExistence type="predicted"/>
<dbReference type="Proteomes" id="UP000076858">
    <property type="component" value="Unassembled WGS sequence"/>
</dbReference>
<organism evidence="2 3">
    <name type="scientific">Daphnia magna</name>
    <dbReference type="NCBI Taxonomy" id="35525"/>
    <lineage>
        <taxon>Eukaryota</taxon>
        <taxon>Metazoa</taxon>
        <taxon>Ecdysozoa</taxon>
        <taxon>Arthropoda</taxon>
        <taxon>Crustacea</taxon>
        <taxon>Branchiopoda</taxon>
        <taxon>Diplostraca</taxon>
        <taxon>Cladocera</taxon>
        <taxon>Anomopoda</taxon>
        <taxon>Daphniidae</taxon>
        <taxon>Daphnia</taxon>
    </lineage>
</organism>
<evidence type="ECO:0000256" key="1">
    <source>
        <dbReference type="SAM" id="SignalP"/>
    </source>
</evidence>
<dbReference type="OrthoDB" id="6328671at2759"/>
<evidence type="ECO:0000313" key="2">
    <source>
        <dbReference type="EMBL" id="KZS07495.1"/>
    </source>
</evidence>
<comment type="caution">
    <text evidence="2">The sequence shown here is derived from an EMBL/GenBank/DDBJ whole genome shotgun (WGS) entry which is preliminary data.</text>
</comment>
<dbReference type="EMBL" id="LRGB01002451">
    <property type="protein sequence ID" value="KZS07495.1"/>
    <property type="molecule type" value="Genomic_DNA"/>
</dbReference>
<evidence type="ECO:0000313" key="3">
    <source>
        <dbReference type="Proteomes" id="UP000076858"/>
    </source>
</evidence>